<organism evidence="2">
    <name type="scientific">marine sediment metagenome</name>
    <dbReference type="NCBI Taxonomy" id="412755"/>
    <lineage>
        <taxon>unclassified sequences</taxon>
        <taxon>metagenomes</taxon>
        <taxon>ecological metagenomes</taxon>
    </lineage>
</organism>
<proteinExistence type="predicted"/>
<comment type="caution">
    <text evidence="2">The sequence shown here is derived from an EMBL/GenBank/DDBJ whole genome shotgun (WGS) entry which is preliminary data.</text>
</comment>
<keyword evidence="1" id="KW-0472">Membrane</keyword>
<gene>
    <name evidence="2" type="ORF">S01H4_05882</name>
</gene>
<feature type="transmembrane region" description="Helical" evidence="1">
    <location>
        <begin position="60"/>
        <end position="77"/>
    </location>
</feature>
<sequence>DLLIQDCTYFDSERKEKYGHASLEDVVKMVEKAGVKRVILTHISRRYRDLEKLRRRLRDYPTFFAFSLLILTLSFSIKL</sequence>
<evidence type="ECO:0000256" key="1">
    <source>
        <dbReference type="SAM" id="Phobius"/>
    </source>
</evidence>
<dbReference type="InterPro" id="IPR036866">
    <property type="entry name" value="RibonucZ/Hydroxyglut_hydro"/>
</dbReference>
<evidence type="ECO:0008006" key="3">
    <source>
        <dbReference type="Google" id="ProtNLM"/>
    </source>
</evidence>
<name>X1AUL1_9ZZZZ</name>
<dbReference type="EMBL" id="BART01001750">
    <property type="protein sequence ID" value="GAG72952.1"/>
    <property type="molecule type" value="Genomic_DNA"/>
</dbReference>
<accession>X1AUL1</accession>
<keyword evidence="1" id="KW-1133">Transmembrane helix</keyword>
<evidence type="ECO:0000313" key="2">
    <source>
        <dbReference type="EMBL" id="GAG72952.1"/>
    </source>
</evidence>
<dbReference type="Gene3D" id="3.60.15.10">
    <property type="entry name" value="Ribonuclease Z/Hydroxyacylglutathione hydrolase-like"/>
    <property type="match status" value="1"/>
</dbReference>
<reference evidence="2" key="1">
    <citation type="journal article" date="2014" name="Front. Microbiol.">
        <title>High frequency of phylogenetically diverse reductive dehalogenase-homologous genes in deep subseafloor sedimentary metagenomes.</title>
        <authorList>
            <person name="Kawai M."/>
            <person name="Futagami T."/>
            <person name="Toyoda A."/>
            <person name="Takaki Y."/>
            <person name="Nishi S."/>
            <person name="Hori S."/>
            <person name="Arai W."/>
            <person name="Tsubouchi T."/>
            <person name="Morono Y."/>
            <person name="Uchiyama I."/>
            <person name="Ito T."/>
            <person name="Fujiyama A."/>
            <person name="Inagaki F."/>
            <person name="Takami H."/>
        </authorList>
    </citation>
    <scope>NUCLEOTIDE SEQUENCE</scope>
    <source>
        <strain evidence="2">Expedition CK06-06</strain>
    </source>
</reference>
<protein>
    <recommendedName>
        <fullName evidence="3">Metallo-beta-lactamase domain-containing protein</fullName>
    </recommendedName>
</protein>
<feature type="non-terminal residue" evidence="2">
    <location>
        <position position="1"/>
    </location>
</feature>
<keyword evidence="1" id="KW-0812">Transmembrane</keyword>
<dbReference type="SUPFAM" id="SSF56281">
    <property type="entry name" value="Metallo-hydrolase/oxidoreductase"/>
    <property type="match status" value="1"/>
</dbReference>
<dbReference type="AlphaFoldDB" id="X1AUL1"/>